<keyword evidence="6 8" id="KW-0472">Membrane</keyword>
<feature type="transmembrane region" description="Helical" evidence="8">
    <location>
        <begin position="224"/>
        <end position="246"/>
    </location>
</feature>
<evidence type="ECO:0000313" key="12">
    <source>
        <dbReference type="Proteomes" id="UP001162029"/>
    </source>
</evidence>
<dbReference type="EMBL" id="CANTFM010001132">
    <property type="protein sequence ID" value="CAI5735477.1"/>
    <property type="molecule type" value="Genomic_DNA"/>
</dbReference>
<organism evidence="11 12">
    <name type="scientific">Peronospora destructor</name>
    <dbReference type="NCBI Taxonomy" id="86335"/>
    <lineage>
        <taxon>Eukaryota</taxon>
        <taxon>Sar</taxon>
        <taxon>Stramenopiles</taxon>
        <taxon>Oomycota</taxon>
        <taxon>Peronosporomycetes</taxon>
        <taxon>Peronosporales</taxon>
        <taxon>Peronosporaceae</taxon>
        <taxon>Peronospora</taxon>
    </lineage>
</organism>
<evidence type="ECO:0000256" key="6">
    <source>
        <dbReference type="ARBA" id="ARBA00023136"/>
    </source>
</evidence>
<sequence length="260" mass="29395">MGFQKMIILWTSVSSVLVLSLLVLLVSKVLAQGDFAMLDPDVAAVAEGPAFDPYDENVRLVGTDAEGRNIEKFDFDPSEGLMFYVAGKSSECFYQETKYEGDEVGGAYIVSSADSHVDLEVKNPERVTIYRRLGDPEGQYLVKPKQAGVYELCFINSDSDSKLVTHVTKTLQSQHPVEKEHVSVLAKYASHLDVRLGELESEQRLQLIRIDRHILVEEKMNKRVVFYGALECTIYLLVCFYQVYYIKGLLDNPHKARSWV</sequence>
<feature type="chain" id="PRO_5043538737" description="GOLD domain-containing protein" evidence="9">
    <location>
        <begin position="32"/>
        <end position="260"/>
    </location>
</feature>
<gene>
    <name evidence="11" type="ORF">PDE001_LOCUS6028</name>
</gene>
<evidence type="ECO:0000256" key="9">
    <source>
        <dbReference type="SAM" id="SignalP"/>
    </source>
</evidence>
<evidence type="ECO:0000256" key="1">
    <source>
        <dbReference type="ARBA" id="ARBA00004479"/>
    </source>
</evidence>
<keyword evidence="4 9" id="KW-0732">Signal</keyword>
<dbReference type="PANTHER" id="PTHR22811">
    <property type="entry name" value="TRANSMEMBRANE EMP24 DOMAIN-CONTAINING PROTEIN"/>
    <property type="match status" value="1"/>
</dbReference>
<evidence type="ECO:0000256" key="2">
    <source>
        <dbReference type="ARBA" id="ARBA00007104"/>
    </source>
</evidence>
<evidence type="ECO:0000256" key="3">
    <source>
        <dbReference type="ARBA" id="ARBA00022692"/>
    </source>
</evidence>
<evidence type="ECO:0000256" key="5">
    <source>
        <dbReference type="ARBA" id="ARBA00022989"/>
    </source>
</evidence>
<evidence type="ECO:0000256" key="4">
    <source>
        <dbReference type="ARBA" id="ARBA00022729"/>
    </source>
</evidence>
<keyword evidence="12" id="KW-1185">Reference proteome</keyword>
<dbReference type="Proteomes" id="UP001162029">
    <property type="component" value="Unassembled WGS sequence"/>
</dbReference>
<feature type="domain" description="GOLD" evidence="10">
    <location>
        <begin position="90"/>
        <end position="196"/>
    </location>
</feature>
<protein>
    <recommendedName>
        <fullName evidence="10">GOLD domain-containing protein</fullName>
    </recommendedName>
</protein>
<dbReference type="InterPro" id="IPR015720">
    <property type="entry name" value="Emp24-like"/>
</dbReference>
<dbReference type="AlphaFoldDB" id="A0AAV0UFU3"/>
<dbReference type="GO" id="GO:0016020">
    <property type="term" value="C:membrane"/>
    <property type="evidence" value="ECO:0007669"/>
    <property type="project" value="UniProtKB-SubCell"/>
</dbReference>
<comment type="caution">
    <text evidence="11">The sequence shown here is derived from an EMBL/GenBank/DDBJ whole genome shotgun (WGS) entry which is preliminary data.</text>
</comment>
<keyword evidence="5 8" id="KW-1133">Transmembrane helix</keyword>
<dbReference type="PROSITE" id="PS50866">
    <property type="entry name" value="GOLD"/>
    <property type="match status" value="1"/>
</dbReference>
<evidence type="ECO:0000256" key="8">
    <source>
        <dbReference type="SAM" id="Phobius"/>
    </source>
</evidence>
<accession>A0AAV0UFU3</accession>
<comment type="similarity">
    <text evidence="2 7">Belongs to the EMP24/GP25L family.</text>
</comment>
<dbReference type="Pfam" id="PF01105">
    <property type="entry name" value="EMP24_GP25L"/>
    <property type="match status" value="1"/>
</dbReference>
<comment type="subcellular location">
    <subcellularLocation>
        <location evidence="1 7">Membrane</location>
        <topology evidence="1 7">Single-pass type I membrane protein</topology>
    </subcellularLocation>
</comment>
<reference evidence="11" key="1">
    <citation type="submission" date="2022-12" db="EMBL/GenBank/DDBJ databases">
        <authorList>
            <person name="Webb A."/>
        </authorList>
    </citation>
    <scope>NUCLEOTIDE SEQUENCE</scope>
    <source>
        <strain evidence="11">Pd1</strain>
    </source>
</reference>
<proteinExistence type="inferred from homology"/>
<evidence type="ECO:0000313" key="11">
    <source>
        <dbReference type="EMBL" id="CAI5735477.1"/>
    </source>
</evidence>
<feature type="signal peptide" evidence="9">
    <location>
        <begin position="1"/>
        <end position="31"/>
    </location>
</feature>
<dbReference type="InterPro" id="IPR009038">
    <property type="entry name" value="GOLD_dom"/>
</dbReference>
<keyword evidence="3 7" id="KW-0812">Transmembrane</keyword>
<evidence type="ECO:0000259" key="10">
    <source>
        <dbReference type="PROSITE" id="PS50866"/>
    </source>
</evidence>
<name>A0AAV0UFU3_9STRA</name>
<dbReference type="SMART" id="SM01190">
    <property type="entry name" value="EMP24_GP25L"/>
    <property type="match status" value="1"/>
</dbReference>
<evidence type="ECO:0000256" key="7">
    <source>
        <dbReference type="RuleBase" id="RU003827"/>
    </source>
</evidence>